<dbReference type="InterPro" id="IPR044515">
    <property type="entry name" value="ABTB1"/>
</dbReference>
<accession>A0A835TCR4</accession>
<keyword evidence="7" id="KW-1185">Reference proteome</keyword>
<feature type="region of interest" description="Disordered" evidence="4">
    <location>
        <begin position="18"/>
        <end position="38"/>
    </location>
</feature>
<dbReference type="PANTHER" id="PTHR46231:SF1">
    <property type="entry name" value="ANKYRIN REPEAT AND BTB_POZ DOMAIN-CONTAINING PROTEIN 1"/>
    <property type="match status" value="1"/>
</dbReference>
<evidence type="ECO:0000259" key="5">
    <source>
        <dbReference type="PROSITE" id="PS50097"/>
    </source>
</evidence>
<comment type="pathway">
    <text evidence="1">Protein modification; protein ubiquitination.</text>
</comment>
<keyword evidence="2" id="KW-0677">Repeat</keyword>
<reference evidence="6" key="1">
    <citation type="journal article" date="2020" name="bioRxiv">
        <title>Comparative genomics of Chlamydomonas.</title>
        <authorList>
            <person name="Craig R.J."/>
            <person name="Hasan A.R."/>
            <person name="Ness R.W."/>
            <person name="Keightley P.D."/>
        </authorList>
    </citation>
    <scope>NUCLEOTIDE SEQUENCE</scope>
    <source>
        <strain evidence="6">SAG 7.73</strain>
    </source>
</reference>
<dbReference type="OrthoDB" id="537338at2759"/>
<sequence length="403" mass="42561">MAADQLWSLAYVPPLATSQPQQLQRPEQAAASSASSTGGGGMLVYGTRTALYKLPLPLPPAGADGTVRPQPELLAGREGTHRRADGRGEQAMFYKIYGITVDATGLIYLIDKDPFATQSYLVCVTPDGGVSTRLHYLPINLLFPTILPNGYLAARTRDSGQMLLVAAGLQPVLPPLPAAAATAAASASAPPPRSLPGDLGALLDAAPDGTSDVTVRVGERRFHLHRAILAARCDYFRQRLAEGSFADGRMPCCGRDLDLPDTEPEAFALLLRWLYTGGVDVPPEKARGVVELADRLLLPELCDAAQAALLASVSAEGVVEALLWAAGCAEVRGAGRFGGLLEALNRWYVSHHDEVRRVAGASRARLAVEAPALHLELTDAAMDAAADRAAAAATGGERKRRHS</sequence>
<evidence type="ECO:0000313" key="7">
    <source>
        <dbReference type="Proteomes" id="UP000650467"/>
    </source>
</evidence>
<dbReference type="PANTHER" id="PTHR46231">
    <property type="entry name" value="ANKYRIN REPEAT AND BTB/POZ DOMAIN-CONTAINING PROTEIN 1"/>
    <property type="match status" value="1"/>
</dbReference>
<dbReference type="GO" id="GO:0005737">
    <property type="term" value="C:cytoplasm"/>
    <property type="evidence" value="ECO:0007669"/>
    <property type="project" value="TreeGrafter"/>
</dbReference>
<dbReference type="SUPFAM" id="SSF54695">
    <property type="entry name" value="POZ domain"/>
    <property type="match status" value="1"/>
</dbReference>
<evidence type="ECO:0000256" key="1">
    <source>
        <dbReference type="ARBA" id="ARBA00004906"/>
    </source>
</evidence>
<organism evidence="6 7">
    <name type="scientific">Chlamydomonas incerta</name>
    <dbReference type="NCBI Taxonomy" id="51695"/>
    <lineage>
        <taxon>Eukaryota</taxon>
        <taxon>Viridiplantae</taxon>
        <taxon>Chlorophyta</taxon>
        <taxon>core chlorophytes</taxon>
        <taxon>Chlorophyceae</taxon>
        <taxon>CS clade</taxon>
        <taxon>Chlamydomonadales</taxon>
        <taxon>Chlamydomonadaceae</taxon>
        <taxon>Chlamydomonas</taxon>
    </lineage>
</organism>
<feature type="domain" description="BTB" evidence="5">
    <location>
        <begin position="211"/>
        <end position="283"/>
    </location>
</feature>
<dbReference type="Gene3D" id="2.120.10.30">
    <property type="entry name" value="TolB, C-terminal domain"/>
    <property type="match status" value="1"/>
</dbReference>
<dbReference type="GO" id="GO:0000151">
    <property type="term" value="C:ubiquitin ligase complex"/>
    <property type="evidence" value="ECO:0007669"/>
    <property type="project" value="TreeGrafter"/>
</dbReference>
<dbReference type="Gene3D" id="3.30.710.10">
    <property type="entry name" value="Potassium Channel Kv1.1, Chain A"/>
    <property type="match status" value="1"/>
</dbReference>
<dbReference type="InterPro" id="IPR011333">
    <property type="entry name" value="SKP1/BTB/POZ_sf"/>
</dbReference>
<evidence type="ECO:0000256" key="2">
    <source>
        <dbReference type="ARBA" id="ARBA00022737"/>
    </source>
</evidence>
<gene>
    <name evidence="6" type="ORF">HXX76_003294</name>
</gene>
<dbReference type="Pfam" id="PF00651">
    <property type="entry name" value="BTB"/>
    <property type="match status" value="1"/>
</dbReference>
<dbReference type="Proteomes" id="UP000650467">
    <property type="component" value="Unassembled WGS sequence"/>
</dbReference>
<dbReference type="CDD" id="cd18186">
    <property type="entry name" value="BTB_POZ_ZBTB_KLHL-like"/>
    <property type="match status" value="1"/>
</dbReference>
<protein>
    <recommendedName>
        <fullName evidence="5">BTB domain-containing protein</fullName>
    </recommendedName>
</protein>
<keyword evidence="3" id="KW-0040">ANK repeat</keyword>
<evidence type="ECO:0000256" key="3">
    <source>
        <dbReference type="ARBA" id="ARBA00023043"/>
    </source>
</evidence>
<comment type="caution">
    <text evidence="6">The sequence shown here is derived from an EMBL/GenBank/DDBJ whole genome shotgun (WGS) entry which is preliminary data.</text>
</comment>
<dbReference type="PROSITE" id="PS50097">
    <property type="entry name" value="BTB"/>
    <property type="match status" value="1"/>
</dbReference>
<proteinExistence type="predicted"/>
<evidence type="ECO:0000313" key="6">
    <source>
        <dbReference type="EMBL" id="KAG2441676.1"/>
    </source>
</evidence>
<dbReference type="EMBL" id="JAEHOC010000005">
    <property type="protein sequence ID" value="KAG2441676.1"/>
    <property type="molecule type" value="Genomic_DNA"/>
</dbReference>
<dbReference type="InterPro" id="IPR000210">
    <property type="entry name" value="BTB/POZ_dom"/>
</dbReference>
<dbReference type="InterPro" id="IPR011042">
    <property type="entry name" value="6-blade_b-propeller_TolB-like"/>
</dbReference>
<name>A0A835TCR4_CHLIN</name>
<evidence type="ECO:0000256" key="4">
    <source>
        <dbReference type="SAM" id="MobiDB-lite"/>
    </source>
</evidence>
<dbReference type="SMART" id="SM00225">
    <property type="entry name" value="BTB"/>
    <property type="match status" value="1"/>
</dbReference>
<dbReference type="AlphaFoldDB" id="A0A835TCR4"/>